<name>A0A5N6XPY8_9EURO</name>
<proteinExistence type="predicted"/>
<organism evidence="2">
    <name type="scientific">Aspergillus arachidicola</name>
    <dbReference type="NCBI Taxonomy" id="656916"/>
    <lineage>
        <taxon>Eukaryota</taxon>
        <taxon>Fungi</taxon>
        <taxon>Dikarya</taxon>
        <taxon>Ascomycota</taxon>
        <taxon>Pezizomycotina</taxon>
        <taxon>Eurotiomycetes</taxon>
        <taxon>Eurotiomycetidae</taxon>
        <taxon>Eurotiales</taxon>
        <taxon>Aspergillaceae</taxon>
        <taxon>Aspergillus</taxon>
        <taxon>Aspergillus subgen. Circumdati</taxon>
    </lineage>
</organism>
<evidence type="ECO:0000313" key="2">
    <source>
        <dbReference type="EMBL" id="KAE8334416.1"/>
    </source>
</evidence>
<gene>
    <name evidence="2" type="ORF">BDV24DRAFT_145921</name>
</gene>
<keyword evidence="1" id="KW-0472">Membrane</keyword>
<feature type="transmembrane region" description="Helical" evidence="1">
    <location>
        <begin position="47"/>
        <end position="67"/>
    </location>
</feature>
<keyword evidence="1" id="KW-1133">Transmembrane helix</keyword>
<keyword evidence="1" id="KW-0812">Transmembrane</keyword>
<sequence length="101" mass="11602">MGSPASFWQKEWSVVVELVGQQWKPVNNDGKLVIYRCMWLPLSAAVYTNWIILTLILLVVVAANMGVREFCRSVLTNKFRTKQFPSIVQFSDGEARFKMNC</sequence>
<dbReference type="Proteomes" id="UP000325558">
    <property type="component" value="Unassembled WGS sequence"/>
</dbReference>
<dbReference type="EMBL" id="ML737282">
    <property type="protein sequence ID" value="KAE8334416.1"/>
    <property type="molecule type" value="Genomic_DNA"/>
</dbReference>
<evidence type="ECO:0000256" key="1">
    <source>
        <dbReference type="SAM" id="Phobius"/>
    </source>
</evidence>
<accession>A0A5N6XPY8</accession>
<protein>
    <submittedName>
        <fullName evidence="2">Uncharacterized protein</fullName>
    </submittedName>
</protein>
<dbReference type="AlphaFoldDB" id="A0A5N6XPY8"/>
<reference evidence="2" key="1">
    <citation type="submission" date="2019-04" db="EMBL/GenBank/DDBJ databases">
        <title>Friends and foes A comparative genomics study of 23 Aspergillus species from section Flavi.</title>
        <authorList>
            <consortium name="DOE Joint Genome Institute"/>
            <person name="Kjaerbolling I."/>
            <person name="Vesth T."/>
            <person name="Frisvad J.C."/>
            <person name="Nybo J.L."/>
            <person name="Theobald S."/>
            <person name="Kildgaard S."/>
            <person name="Isbrandt T."/>
            <person name="Kuo A."/>
            <person name="Sato A."/>
            <person name="Lyhne E.K."/>
            <person name="Kogle M.E."/>
            <person name="Wiebenga A."/>
            <person name="Kun R.S."/>
            <person name="Lubbers R.J."/>
            <person name="Makela M.R."/>
            <person name="Barry K."/>
            <person name="Chovatia M."/>
            <person name="Clum A."/>
            <person name="Daum C."/>
            <person name="Haridas S."/>
            <person name="He G."/>
            <person name="LaButti K."/>
            <person name="Lipzen A."/>
            <person name="Mondo S."/>
            <person name="Riley R."/>
            <person name="Salamov A."/>
            <person name="Simmons B.A."/>
            <person name="Magnuson J.K."/>
            <person name="Henrissat B."/>
            <person name="Mortensen U.H."/>
            <person name="Larsen T.O."/>
            <person name="Devries R.P."/>
            <person name="Grigoriev I.V."/>
            <person name="Machida M."/>
            <person name="Baker S.E."/>
            <person name="Andersen M.R."/>
        </authorList>
    </citation>
    <scope>NUCLEOTIDE SEQUENCE</scope>
    <source>
        <strain evidence="2">CBS 117612</strain>
    </source>
</reference>